<reference evidence="2" key="1">
    <citation type="journal article" date="2020" name="J Glob Antimicrob Resist">
        <title>Genomic characterization of clinical Enterobacter roggenkampii co-harboring blaIMP-1- and blaGES-5-encoding IncP6 and mcr-9-encoding IncHI2 plasmids isolated in Japan.</title>
        <authorList>
            <person name="Umeda K."/>
            <person name="Nakamura H."/>
            <person name="Fukuda A."/>
            <person name="Matsumoto Y."/>
            <person name="Motooka D."/>
            <person name="Nakamura S."/>
            <person name="Yasui Y."/>
            <person name="Yoshida H."/>
            <person name="Kawahara R."/>
        </authorList>
    </citation>
    <scope>NUCLEOTIDE SEQUENCE</scope>
    <source>
        <strain evidence="2">OIPH-N260</strain>
    </source>
</reference>
<feature type="compositionally biased region" description="Basic and acidic residues" evidence="1">
    <location>
        <begin position="31"/>
        <end position="42"/>
    </location>
</feature>
<feature type="region of interest" description="Disordered" evidence="1">
    <location>
        <begin position="29"/>
        <end position="65"/>
    </location>
</feature>
<dbReference type="Proteomes" id="UP000595858">
    <property type="component" value="Chromosome"/>
</dbReference>
<sequence>MFFPPQALLVPDVALPGHCMVQREAVIKQSAKPEKTDGDQGKAHYRKSRSAAVCLASQRPSASGE</sequence>
<evidence type="ECO:0000313" key="2">
    <source>
        <dbReference type="EMBL" id="BCL43889.1"/>
    </source>
</evidence>
<organism evidence="2 3">
    <name type="scientific">Enterobacter roggenkampii</name>
    <dbReference type="NCBI Taxonomy" id="1812935"/>
    <lineage>
        <taxon>Bacteria</taxon>
        <taxon>Pseudomonadati</taxon>
        <taxon>Pseudomonadota</taxon>
        <taxon>Gammaproteobacteria</taxon>
        <taxon>Enterobacterales</taxon>
        <taxon>Enterobacteriaceae</taxon>
        <taxon>Enterobacter</taxon>
        <taxon>Enterobacter cloacae complex</taxon>
    </lineage>
</organism>
<dbReference type="AlphaFoldDB" id="A0AAU9CDK4"/>
<name>A0AAU9CDK4_9ENTR</name>
<protein>
    <submittedName>
        <fullName evidence="2">Uncharacterized protein</fullName>
    </submittedName>
</protein>
<dbReference type="EMBL" id="AP023447">
    <property type="protein sequence ID" value="BCL43889.1"/>
    <property type="molecule type" value="Genomic_DNA"/>
</dbReference>
<proteinExistence type="predicted"/>
<evidence type="ECO:0000256" key="1">
    <source>
        <dbReference type="SAM" id="MobiDB-lite"/>
    </source>
</evidence>
<gene>
    <name evidence="2" type="ORF">OIPHN260_33910</name>
</gene>
<evidence type="ECO:0000313" key="3">
    <source>
        <dbReference type="Proteomes" id="UP000595858"/>
    </source>
</evidence>
<accession>A0AAU9CDK4</accession>